<dbReference type="EMBL" id="CACRXK020000872">
    <property type="protein sequence ID" value="CAB3985434.1"/>
    <property type="molecule type" value="Genomic_DNA"/>
</dbReference>
<dbReference type="AlphaFoldDB" id="A0A7D9DGR9"/>
<proteinExistence type="predicted"/>
<evidence type="ECO:0000313" key="2">
    <source>
        <dbReference type="Proteomes" id="UP001152795"/>
    </source>
</evidence>
<dbReference type="Gene3D" id="3.80.10.10">
    <property type="entry name" value="Ribonuclease Inhibitor"/>
    <property type="match status" value="1"/>
</dbReference>
<organism evidence="1 2">
    <name type="scientific">Paramuricea clavata</name>
    <name type="common">Red gorgonian</name>
    <name type="synonym">Violescent sea-whip</name>
    <dbReference type="NCBI Taxonomy" id="317549"/>
    <lineage>
        <taxon>Eukaryota</taxon>
        <taxon>Metazoa</taxon>
        <taxon>Cnidaria</taxon>
        <taxon>Anthozoa</taxon>
        <taxon>Octocorallia</taxon>
        <taxon>Malacalcyonacea</taxon>
        <taxon>Plexauridae</taxon>
        <taxon>Paramuricea</taxon>
    </lineage>
</organism>
<keyword evidence="2" id="KW-1185">Reference proteome</keyword>
<evidence type="ECO:0000313" key="1">
    <source>
        <dbReference type="EMBL" id="CAB3985434.1"/>
    </source>
</evidence>
<dbReference type="Proteomes" id="UP001152795">
    <property type="component" value="Unassembled WGS sequence"/>
</dbReference>
<dbReference type="InterPro" id="IPR032675">
    <property type="entry name" value="LRR_dom_sf"/>
</dbReference>
<reference evidence="1" key="1">
    <citation type="submission" date="2020-04" db="EMBL/GenBank/DDBJ databases">
        <authorList>
            <person name="Alioto T."/>
            <person name="Alioto T."/>
            <person name="Gomez Garrido J."/>
        </authorList>
    </citation>
    <scope>NUCLEOTIDE SEQUENCE</scope>
    <source>
        <strain evidence="1">A484AB</strain>
    </source>
</reference>
<accession>A0A7D9DGR9</accession>
<sequence>MVVRKSVSFLFFLTVMPWMGAPFCLEYSEIWKLDCSGGNLDHIPYSKVMSWVWAADFSHNNFTVLNTTELLVLFPNLVRLDLRDNPLKCPPATVVEILSDGPPTISSVTFSPATISLPTAQINGSTEYSPITITAFPMANISTTATSGNGKSNLYLFIVIPVCTVVCIVLVCLLPACLTKRRRRPSNSIRMEKLFSIASSDIDSAFVTSAEGVPNTELLCPEKDGVAEDRSSKRDAGLFGCLFTDDVPTETAKTERDTVKDASYTKLPCPEKGGVAEDRSSKRDAELFSCLFTDDVPTETAKTERDTVQNVPNTELLCREKDRKTQSLLTRTPES</sequence>
<gene>
    <name evidence="1" type="ORF">PACLA_8A001495</name>
</gene>
<protein>
    <submittedName>
        <fullName evidence="1">Uncharacterized protein</fullName>
    </submittedName>
</protein>
<comment type="caution">
    <text evidence="1">The sequence shown here is derived from an EMBL/GenBank/DDBJ whole genome shotgun (WGS) entry which is preliminary data.</text>
</comment>
<name>A0A7D9DGR9_PARCT</name>
<dbReference type="SUPFAM" id="SSF52058">
    <property type="entry name" value="L domain-like"/>
    <property type="match status" value="1"/>
</dbReference>